<organism evidence="2">
    <name type="scientific">uncultured bacterium</name>
    <name type="common">gcode 4</name>
    <dbReference type="NCBI Taxonomy" id="1234023"/>
    <lineage>
        <taxon>Bacteria</taxon>
        <taxon>environmental samples</taxon>
    </lineage>
</organism>
<keyword evidence="1" id="KW-0472">Membrane</keyword>
<proteinExistence type="predicted"/>
<comment type="caution">
    <text evidence="2">The sequence shown here is derived from an EMBL/GenBank/DDBJ whole genome shotgun (WGS) entry which is preliminary data.</text>
</comment>
<evidence type="ECO:0000256" key="1">
    <source>
        <dbReference type="SAM" id="Phobius"/>
    </source>
</evidence>
<accession>K1X563</accession>
<protein>
    <submittedName>
        <fullName evidence="2">Uncharacterized protein</fullName>
    </submittedName>
</protein>
<dbReference type="EMBL" id="AMFJ01036093">
    <property type="protein sequence ID" value="EKD25310.1"/>
    <property type="molecule type" value="Genomic_DNA"/>
</dbReference>
<name>K1X563_9BACT</name>
<keyword evidence="1" id="KW-0812">Transmembrane</keyword>
<gene>
    <name evidence="2" type="ORF">ACD_80C00086G0008</name>
</gene>
<reference evidence="2" key="1">
    <citation type="journal article" date="2012" name="Science">
        <title>Fermentation, hydrogen, and sulfur metabolism in multiple uncultivated bacterial phyla.</title>
        <authorList>
            <person name="Wrighton K.C."/>
            <person name="Thomas B.C."/>
            <person name="Sharon I."/>
            <person name="Miller C.S."/>
            <person name="Castelle C.J."/>
            <person name="VerBerkmoes N.C."/>
            <person name="Wilkins M.J."/>
            <person name="Hettich R.L."/>
            <person name="Lipton M.S."/>
            <person name="Williams K.H."/>
            <person name="Long P.E."/>
            <person name="Banfield J.F."/>
        </authorList>
    </citation>
    <scope>NUCLEOTIDE SEQUENCE [LARGE SCALE GENOMIC DNA]</scope>
</reference>
<keyword evidence="1" id="KW-1133">Transmembrane helix</keyword>
<dbReference type="AlphaFoldDB" id="K1X563"/>
<evidence type="ECO:0000313" key="2">
    <source>
        <dbReference type="EMBL" id="EKD25310.1"/>
    </source>
</evidence>
<sequence>MVTVSLLTLLHRNFYFIYVSNLMKFSTKRWFTIREILVIIVVISVGLLSVVVVLTNGMRYVQKTRQKVIALNLAREWMEAVYQMRDTNRTRRAWVKDQCRLKINPLMHDQWTERCADDLRFASGSYALQRLMAWEQQYFALTGPLSNWIDLSDGLDTNDYNFALCQQSGYRDSCFIGQTPAIQAMIMQNPTTEGKYFREIEWLWLYLKDVAVAWWSGIVCVWWASPDCWNNRAKEFRFCSKVSYVGDGTGEVKVCGVMTNFK</sequence>
<feature type="transmembrane region" description="Helical" evidence="1">
    <location>
        <begin position="36"/>
        <end position="57"/>
    </location>
</feature>